<dbReference type="InterPro" id="IPR049177">
    <property type="entry name" value="MgtC_SapB_SrpB_YhiD_N"/>
</dbReference>
<dbReference type="PANTHER" id="PTHR39084">
    <property type="entry name" value="MEMBRANE PROTEIN-RELATED"/>
    <property type="match status" value="1"/>
</dbReference>
<reference evidence="5" key="1">
    <citation type="journal article" date="2023" name="Antonie Van Leeuwenhoek">
        <title>Mesoterricola silvestris gen. nov., sp. nov., Mesoterricola sediminis sp. nov., Geothrix oryzae sp. nov., Geothrix edaphica sp. nov., Geothrix rubra sp. nov., and Geothrix limicola sp. nov., six novel members of Acidobacteriota isolated from soils.</title>
        <authorList>
            <person name="Itoh H."/>
            <person name="Sugisawa Y."/>
            <person name="Mise K."/>
            <person name="Xu Z."/>
            <person name="Kuniyasu M."/>
            <person name="Ushijima N."/>
            <person name="Kawano K."/>
            <person name="Kobayashi E."/>
            <person name="Shiratori Y."/>
            <person name="Masuda Y."/>
            <person name="Senoo K."/>
        </authorList>
    </citation>
    <scope>NUCLEOTIDE SEQUENCE</scope>
    <source>
        <strain evidence="5">Red802</strain>
    </source>
</reference>
<feature type="transmembrane region" description="Helical" evidence="2">
    <location>
        <begin position="254"/>
        <end position="277"/>
    </location>
</feature>
<feature type="transmembrane region" description="Helical" evidence="2">
    <location>
        <begin position="326"/>
        <end position="347"/>
    </location>
</feature>
<accession>A0ABQ5PWL7</accession>
<feature type="transmembrane region" description="Helical" evidence="2">
    <location>
        <begin position="118"/>
        <end position="142"/>
    </location>
</feature>
<evidence type="ECO:0000256" key="2">
    <source>
        <dbReference type="SAM" id="Phobius"/>
    </source>
</evidence>
<feature type="transmembrane region" description="Helical" evidence="2">
    <location>
        <begin position="412"/>
        <end position="433"/>
    </location>
</feature>
<feature type="transmembrane region" description="Helical" evidence="2">
    <location>
        <begin position="221"/>
        <end position="242"/>
    </location>
</feature>
<feature type="transmembrane region" description="Helical" evidence="2">
    <location>
        <begin position="52"/>
        <end position="72"/>
    </location>
</feature>
<comment type="caution">
    <text evidence="5">The sequence shown here is derived from an EMBL/GenBank/DDBJ whole genome shotgun (WGS) entry which is preliminary data.</text>
</comment>
<evidence type="ECO:0000313" key="5">
    <source>
        <dbReference type="EMBL" id="GLH66546.1"/>
    </source>
</evidence>
<dbReference type="PANTHER" id="PTHR39084:SF1">
    <property type="entry name" value="DUF4010 DOMAIN-CONTAINING PROTEIN"/>
    <property type="match status" value="1"/>
</dbReference>
<feature type="domain" description="DUF4010" evidence="4">
    <location>
        <begin position="198"/>
        <end position="408"/>
    </location>
</feature>
<feature type="transmembrane region" description="Helical" evidence="2">
    <location>
        <begin position="192"/>
        <end position="209"/>
    </location>
</feature>
<evidence type="ECO:0000259" key="3">
    <source>
        <dbReference type="Pfam" id="PF02308"/>
    </source>
</evidence>
<sequence>MLSLDFSTLKEAAMAVALGLMMGLERERSGFERSREGHGEPLRRESDHSESLHGSLGARTFALLTLLGWISVKVGGEGLALPIAVQAFAAVLIGLFYHQTSSPDRGLTTEVAALAAPLLGMLLTRDALLAVAVAVIVTLLLLSKPWIRAWIPRLHREDLTSAMQLLIVFAIMLPLLPVRTLDPWGVLSPQKVGWMVALIAAVDFLGYALNRVLGPRRGAVMTGLVGGLVSSTVVTVTMSRQAREDPSFRSSGQVAVMLACAVMGVRVAVLAGVVGGLDLVRPLLLPMTAMVATLLGAAWWTFRSKADRGTGTEEMPLRNPFHLKRALGWGLALATVLLVSAAARAWFGDRGLILTAGLSGVADVDPITLAVGSQMHTSGLPAGTAVLAIVLAIAANTLAKAGFAWISGGRAFGLRLTAMLTASLVAALAMVALRL</sequence>
<dbReference type="InterPro" id="IPR025105">
    <property type="entry name" value="DUF4010"/>
</dbReference>
<proteinExistence type="predicted"/>
<protein>
    <recommendedName>
        <fullName evidence="7">MgtC/SapB family protein</fullName>
    </recommendedName>
</protein>
<feature type="region of interest" description="Disordered" evidence="1">
    <location>
        <begin position="29"/>
        <end position="51"/>
    </location>
</feature>
<dbReference type="Proteomes" id="UP001165044">
    <property type="component" value="Unassembled WGS sequence"/>
</dbReference>
<keyword evidence="2" id="KW-0472">Membrane</keyword>
<feature type="transmembrane region" description="Helical" evidence="2">
    <location>
        <begin position="162"/>
        <end position="180"/>
    </location>
</feature>
<evidence type="ECO:0000259" key="4">
    <source>
        <dbReference type="Pfam" id="PF13194"/>
    </source>
</evidence>
<keyword evidence="2" id="KW-1133">Transmembrane helix</keyword>
<keyword evidence="2" id="KW-0812">Transmembrane</keyword>
<name>A0ABQ5PWL7_9BACT</name>
<evidence type="ECO:0000313" key="6">
    <source>
        <dbReference type="Proteomes" id="UP001165044"/>
    </source>
</evidence>
<evidence type="ECO:0008006" key="7">
    <source>
        <dbReference type="Google" id="ProtNLM"/>
    </source>
</evidence>
<feature type="transmembrane region" description="Helical" evidence="2">
    <location>
        <begin position="78"/>
        <end position="97"/>
    </location>
</feature>
<feature type="transmembrane region" description="Helical" evidence="2">
    <location>
        <begin position="384"/>
        <end position="406"/>
    </location>
</feature>
<evidence type="ECO:0000256" key="1">
    <source>
        <dbReference type="SAM" id="MobiDB-lite"/>
    </source>
</evidence>
<organism evidence="5 6">
    <name type="scientific">Geothrix edaphica</name>
    <dbReference type="NCBI Taxonomy" id="2927976"/>
    <lineage>
        <taxon>Bacteria</taxon>
        <taxon>Pseudomonadati</taxon>
        <taxon>Acidobacteriota</taxon>
        <taxon>Holophagae</taxon>
        <taxon>Holophagales</taxon>
        <taxon>Holophagaceae</taxon>
        <taxon>Geothrix</taxon>
    </lineage>
</organism>
<feature type="domain" description="MgtC/SapB/SrpB/YhiD N-terminal" evidence="3">
    <location>
        <begin position="14"/>
        <end position="148"/>
    </location>
</feature>
<keyword evidence="6" id="KW-1185">Reference proteome</keyword>
<feature type="transmembrane region" description="Helical" evidence="2">
    <location>
        <begin position="283"/>
        <end position="302"/>
    </location>
</feature>
<dbReference type="Pfam" id="PF02308">
    <property type="entry name" value="MgtC"/>
    <property type="match status" value="1"/>
</dbReference>
<dbReference type="Pfam" id="PF13194">
    <property type="entry name" value="DUF4010"/>
    <property type="match status" value="1"/>
</dbReference>
<dbReference type="EMBL" id="BSDC01000001">
    <property type="protein sequence ID" value="GLH66546.1"/>
    <property type="molecule type" value="Genomic_DNA"/>
</dbReference>
<dbReference type="RefSeq" id="WP_285606894.1">
    <property type="nucleotide sequence ID" value="NZ_BSDC01000001.1"/>
</dbReference>
<gene>
    <name evidence="5" type="ORF">GETHED_09100</name>
</gene>